<dbReference type="GO" id="GO:0005829">
    <property type="term" value="C:cytosol"/>
    <property type="evidence" value="ECO:0007669"/>
    <property type="project" value="TreeGrafter"/>
</dbReference>
<comment type="function">
    <text evidence="4">A flexible structure which links the flagellar filament to the drive apparatus in the basal body.</text>
</comment>
<feature type="domain" description="Flagellar basal-body/hook protein C-terminal" evidence="6">
    <location>
        <begin position="384"/>
        <end position="428"/>
    </location>
</feature>
<dbReference type="Pfam" id="PF22692">
    <property type="entry name" value="LlgE_F_G_D1"/>
    <property type="match status" value="1"/>
</dbReference>
<evidence type="ECO:0000259" key="6">
    <source>
        <dbReference type="Pfam" id="PF06429"/>
    </source>
</evidence>
<evidence type="ECO:0000313" key="9">
    <source>
        <dbReference type="Proteomes" id="UP000248311"/>
    </source>
</evidence>
<evidence type="ECO:0000256" key="4">
    <source>
        <dbReference type="RuleBase" id="RU362116"/>
    </source>
</evidence>
<sequence>MSISSAMQTGVSGLKAYSTSVGKISDNIANANTDGYHRSFAQMVTSTTGPDAPAGVRAVAGTDVGNAGALRPTDRATDLALQGDGFFLVSKTPNDPVASNYFLTRAGSFTADSEGNLVNAAGYYLSGWAMGEDGTTGTVDRNGIGSVSTVNLAGQTVQGSASTEMALTGNLPSQETGLAQPGDPFVSTAEYFTPLGEAERLTMSWQPGADDNSWTLTLSDAEGAALGSVDVTFANSGPGAGAPLSYSNATNLATAPAGFAFDPATGTATLTLDNGDAPQPMTLSLGAPGSFDGLTQFAGDYALNTPAVDGAEAGALQRTEIANGIVYGVFDNGTRSALFEIPVAQVANVDGLEAQDGNAYRTTIESGDWRLGNAGSGSLGTIASGALESSNVDIAEELTDLIATQRAYSTSAKIITTADEMLEVTTQLKR</sequence>
<dbReference type="RefSeq" id="WP_110813479.1">
    <property type="nucleotide sequence ID" value="NZ_QJTE01000002.1"/>
</dbReference>
<evidence type="ECO:0000259" key="7">
    <source>
        <dbReference type="Pfam" id="PF22692"/>
    </source>
</evidence>
<name>A0A318T2D0_9RHOB</name>
<protein>
    <recommendedName>
        <fullName evidence="4">Flagellar hook protein FlgE</fullName>
    </recommendedName>
</protein>
<proteinExistence type="inferred from homology"/>
<dbReference type="InterPro" id="IPR053967">
    <property type="entry name" value="LlgE_F_G-like_D1"/>
</dbReference>
<comment type="similarity">
    <text evidence="2 4">Belongs to the flagella basal body rod proteins family.</text>
</comment>
<dbReference type="InterPro" id="IPR001444">
    <property type="entry name" value="Flag_bb_rod_N"/>
</dbReference>
<keyword evidence="3 4" id="KW-0975">Bacterial flagellum</keyword>
<dbReference type="Proteomes" id="UP000248311">
    <property type="component" value="Unassembled WGS sequence"/>
</dbReference>
<dbReference type="OrthoDB" id="8372879at2"/>
<gene>
    <name evidence="8" type="ORF">DFP88_102172</name>
</gene>
<dbReference type="Pfam" id="PF00460">
    <property type="entry name" value="Flg_bb_rod"/>
    <property type="match status" value="1"/>
</dbReference>
<dbReference type="InterPro" id="IPR020013">
    <property type="entry name" value="Flagellar_FlgE/F/G"/>
</dbReference>
<feature type="domain" description="Flagellar basal body rod protein N-terminal" evidence="5">
    <location>
        <begin position="7"/>
        <end position="36"/>
    </location>
</feature>
<dbReference type="GO" id="GO:0071978">
    <property type="term" value="P:bacterial-type flagellum-dependent swarming motility"/>
    <property type="evidence" value="ECO:0007669"/>
    <property type="project" value="TreeGrafter"/>
</dbReference>
<keyword evidence="8" id="KW-0969">Cilium</keyword>
<dbReference type="GO" id="GO:0009424">
    <property type="term" value="C:bacterial-type flagellum hook"/>
    <property type="evidence" value="ECO:0007669"/>
    <property type="project" value="TreeGrafter"/>
</dbReference>
<dbReference type="InterPro" id="IPR010930">
    <property type="entry name" value="Flg_bb/hook_C_dom"/>
</dbReference>
<comment type="caution">
    <text evidence="8">The sequence shown here is derived from an EMBL/GenBank/DDBJ whole genome shotgun (WGS) entry which is preliminary data.</text>
</comment>
<organism evidence="8 9">
    <name type="scientific">Pseudoroseicyclus aestuarii</name>
    <dbReference type="NCBI Taxonomy" id="1795041"/>
    <lineage>
        <taxon>Bacteria</taxon>
        <taxon>Pseudomonadati</taxon>
        <taxon>Pseudomonadota</taxon>
        <taxon>Alphaproteobacteria</taxon>
        <taxon>Rhodobacterales</taxon>
        <taxon>Paracoccaceae</taxon>
        <taxon>Pseudoroseicyclus</taxon>
    </lineage>
</organism>
<evidence type="ECO:0000313" key="8">
    <source>
        <dbReference type="EMBL" id="PYE84374.1"/>
    </source>
</evidence>
<keyword evidence="8" id="KW-0966">Cell projection</keyword>
<feature type="domain" description="Flagellar hook protein FlgE/F/G-like D1" evidence="7">
    <location>
        <begin position="80"/>
        <end position="127"/>
    </location>
</feature>
<dbReference type="PANTHER" id="PTHR30435:SF1">
    <property type="entry name" value="FLAGELLAR HOOK PROTEIN FLGE"/>
    <property type="match status" value="1"/>
</dbReference>
<reference evidence="8 9" key="1">
    <citation type="submission" date="2018-06" db="EMBL/GenBank/DDBJ databases">
        <title>Genomic Encyclopedia of Type Strains, Phase III (KMG-III): the genomes of soil and plant-associated and newly described type strains.</title>
        <authorList>
            <person name="Whitman W."/>
        </authorList>
    </citation>
    <scope>NUCLEOTIDE SEQUENCE [LARGE SCALE GENOMIC DNA]</scope>
    <source>
        <strain evidence="8 9">CECT 9025</strain>
    </source>
</reference>
<dbReference type="SUPFAM" id="SSF117143">
    <property type="entry name" value="Flagellar hook protein flgE"/>
    <property type="match status" value="1"/>
</dbReference>
<dbReference type="InterPro" id="IPR037925">
    <property type="entry name" value="FlgE/F/G-like"/>
</dbReference>
<dbReference type="NCBIfam" id="TIGR03506">
    <property type="entry name" value="FlgEFG_subfam"/>
    <property type="match status" value="1"/>
</dbReference>
<dbReference type="Pfam" id="PF06429">
    <property type="entry name" value="Flg_bbr_C"/>
    <property type="match status" value="1"/>
</dbReference>
<comment type="subcellular location">
    <subcellularLocation>
        <location evidence="1 4">Bacterial flagellum basal body</location>
    </subcellularLocation>
</comment>
<keyword evidence="9" id="KW-1185">Reference proteome</keyword>
<accession>A0A318T2D0</accession>
<dbReference type="EMBL" id="QJTE01000002">
    <property type="protein sequence ID" value="PYE84374.1"/>
    <property type="molecule type" value="Genomic_DNA"/>
</dbReference>
<evidence type="ECO:0000256" key="3">
    <source>
        <dbReference type="ARBA" id="ARBA00023143"/>
    </source>
</evidence>
<dbReference type="PANTHER" id="PTHR30435">
    <property type="entry name" value="FLAGELLAR PROTEIN"/>
    <property type="match status" value="1"/>
</dbReference>
<evidence type="ECO:0000256" key="1">
    <source>
        <dbReference type="ARBA" id="ARBA00004117"/>
    </source>
</evidence>
<dbReference type="AlphaFoldDB" id="A0A318T2D0"/>
<evidence type="ECO:0000259" key="5">
    <source>
        <dbReference type="Pfam" id="PF00460"/>
    </source>
</evidence>
<dbReference type="GO" id="GO:0009425">
    <property type="term" value="C:bacterial-type flagellum basal body"/>
    <property type="evidence" value="ECO:0007669"/>
    <property type="project" value="UniProtKB-SubCell"/>
</dbReference>
<keyword evidence="8" id="KW-0282">Flagellum</keyword>
<evidence type="ECO:0000256" key="2">
    <source>
        <dbReference type="ARBA" id="ARBA00009677"/>
    </source>
</evidence>